<accession>A0A2H5BGQ5</accession>
<reference evidence="1 2" key="1">
    <citation type="submission" date="2017-12" db="EMBL/GenBank/DDBJ databases">
        <authorList>
            <person name="Lestochi C.V."/>
            <person name="Miller K.C."/>
            <person name="Miller J.S."/>
            <person name="Stanton M.L."/>
            <person name="Broussard G.W."/>
        </authorList>
    </citation>
    <scope>NUCLEOTIDE SEQUENCE [LARGE SCALE GENOMIC DNA]</scope>
</reference>
<proteinExistence type="predicted"/>
<sequence>MRKYLYVVRMDGDICGIEQHDLVAFETDTPAKLTQFYQIIHEMASDHVSQYIDEDEYEEETGTEMEVDSEIFHYTPEQWGDWYTCAEGLWHVKEGFHNIEQDENGYWYVVEGDK</sequence>
<dbReference type="EMBL" id="MG649966">
    <property type="protein sequence ID" value="AUG85177.1"/>
    <property type="molecule type" value="Genomic_DNA"/>
</dbReference>
<protein>
    <submittedName>
        <fullName evidence="1">Uncharacterized protein</fullName>
    </submittedName>
</protein>
<gene>
    <name evidence="1" type="ORF">CETO_195</name>
</gene>
<keyword evidence="2" id="KW-1185">Reference proteome</keyword>
<dbReference type="Proteomes" id="UP000240819">
    <property type="component" value="Segment"/>
</dbReference>
<organism evidence="1 2">
    <name type="scientific">Vibrio phage Ceto</name>
    <dbReference type="NCBI Taxonomy" id="2570300"/>
    <lineage>
        <taxon>Viruses</taxon>
        <taxon>Duplodnaviria</taxon>
        <taxon>Heunggongvirae</taxon>
        <taxon>Uroviricota</taxon>
        <taxon>Caudoviricetes</taxon>
        <taxon>Demerecviridae</taxon>
        <taxon>Ermolyevavirinae</taxon>
        <taxon>Cetovirus</taxon>
        <taxon>Cetovirus ceto</taxon>
    </lineage>
</organism>
<name>A0A2H5BGQ5_9CAUD</name>
<evidence type="ECO:0000313" key="2">
    <source>
        <dbReference type="Proteomes" id="UP000240819"/>
    </source>
</evidence>
<evidence type="ECO:0000313" key="1">
    <source>
        <dbReference type="EMBL" id="AUG85177.1"/>
    </source>
</evidence>